<gene>
    <name evidence="1" type="ORF">Tci_629682</name>
</gene>
<protein>
    <submittedName>
        <fullName evidence="1">Uncharacterized protein</fullName>
    </submittedName>
</protein>
<reference evidence="1" key="1">
    <citation type="journal article" date="2019" name="Sci. Rep.">
        <title>Draft genome of Tanacetum cinerariifolium, the natural source of mosquito coil.</title>
        <authorList>
            <person name="Yamashiro T."/>
            <person name="Shiraishi A."/>
            <person name="Satake H."/>
            <person name="Nakayama K."/>
        </authorList>
    </citation>
    <scope>NUCLEOTIDE SEQUENCE</scope>
</reference>
<evidence type="ECO:0000313" key="1">
    <source>
        <dbReference type="EMBL" id="GFA57710.1"/>
    </source>
</evidence>
<feature type="non-terminal residue" evidence="1">
    <location>
        <position position="1"/>
    </location>
</feature>
<dbReference type="AlphaFoldDB" id="A0A699JWV2"/>
<name>A0A699JWV2_TANCI</name>
<proteinExistence type="predicted"/>
<comment type="caution">
    <text evidence="1">The sequence shown here is derived from an EMBL/GenBank/DDBJ whole genome shotgun (WGS) entry which is preliminary data.</text>
</comment>
<dbReference type="EMBL" id="BKCJ010448690">
    <property type="protein sequence ID" value="GFA57710.1"/>
    <property type="molecule type" value="Genomic_DNA"/>
</dbReference>
<sequence>EKGTAVCGASSSGKKFRIGSSIKNFVELGPKALRKSWEGSSMDVKTPRLKITKNESKAEARSTSMSYSFT</sequence>
<accession>A0A699JWV2</accession>
<organism evidence="1">
    <name type="scientific">Tanacetum cinerariifolium</name>
    <name type="common">Dalmatian daisy</name>
    <name type="synonym">Chrysanthemum cinerariifolium</name>
    <dbReference type="NCBI Taxonomy" id="118510"/>
    <lineage>
        <taxon>Eukaryota</taxon>
        <taxon>Viridiplantae</taxon>
        <taxon>Streptophyta</taxon>
        <taxon>Embryophyta</taxon>
        <taxon>Tracheophyta</taxon>
        <taxon>Spermatophyta</taxon>
        <taxon>Magnoliopsida</taxon>
        <taxon>eudicotyledons</taxon>
        <taxon>Gunneridae</taxon>
        <taxon>Pentapetalae</taxon>
        <taxon>asterids</taxon>
        <taxon>campanulids</taxon>
        <taxon>Asterales</taxon>
        <taxon>Asteraceae</taxon>
        <taxon>Asteroideae</taxon>
        <taxon>Anthemideae</taxon>
        <taxon>Anthemidinae</taxon>
        <taxon>Tanacetum</taxon>
    </lineage>
</organism>